<proteinExistence type="predicted"/>
<evidence type="ECO:0000313" key="7">
    <source>
        <dbReference type="Proteomes" id="UP000501812"/>
    </source>
</evidence>
<evidence type="ECO:0000256" key="1">
    <source>
        <dbReference type="ARBA" id="ARBA00004613"/>
    </source>
</evidence>
<dbReference type="NCBIfam" id="NF033679">
    <property type="entry name" value="DNRLRE_dom"/>
    <property type="match status" value="1"/>
</dbReference>
<dbReference type="Pfam" id="PF24517">
    <property type="entry name" value="CBM96"/>
    <property type="match status" value="1"/>
</dbReference>
<keyword evidence="3 4" id="KW-0732">Signal</keyword>
<dbReference type="Proteomes" id="UP000501812">
    <property type="component" value="Chromosome"/>
</dbReference>
<evidence type="ECO:0000256" key="3">
    <source>
        <dbReference type="ARBA" id="ARBA00022729"/>
    </source>
</evidence>
<dbReference type="KEGG" id="luo:HHL09_05825"/>
<protein>
    <submittedName>
        <fullName evidence="6">DNRLRE domain-containing protein</fullName>
    </submittedName>
</protein>
<keyword evidence="7" id="KW-1185">Reference proteome</keyword>
<dbReference type="InterPro" id="IPR055372">
    <property type="entry name" value="CBM96"/>
</dbReference>
<feature type="signal peptide" evidence="4">
    <location>
        <begin position="1"/>
        <end position="16"/>
    </location>
</feature>
<gene>
    <name evidence="6" type="ORF">HHL09_05825</name>
</gene>
<sequence length="266" mass="28409">MKAALFFFALCAVATAETVTLTPVKDSDVYSYLDMTVGNSITLNVNASVGMQHSNHALIQFNLAALGMPANEIASAKLKIYSMLPGSEFGGSFRAGDIAIHRQGATWTETGLKWSHLQPLEKVAVMPVTQSNAWVEVDITSLVAQWVTTPASNFGLLMRPDAENVEPGMNAEFVGREVAAYSPQLIVTRGIPPATAPPVMAITNQGGQIIIEWPVTGSSGWTLQESDQPTSGWAATAATATQTNGVWRVVQTPGSSASRFFRLNKP</sequence>
<evidence type="ECO:0000313" key="6">
    <source>
        <dbReference type="EMBL" id="QJE95315.1"/>
    </source>
</evidence>
<dbReference type="GO" id="GO:0005576">
    <property type="term" value="C:extracellular region"/>
    <property type="evidence" value="ECO:0007669"/>
    <property type="project" value="UniProtKB-SubCell"/>
</dbReference>
<evidence type="ECO:0000256" key="2">
    <source>
        <dbReference type="ARBA" id="ARBA00022525"/>
    </source>
</evidence>
<accession>A0A858RF14</accession>
<organism evidence="6 7">
    <name type="scientific">Luteolibacter luteus</name>
    <dbReference type="NCBI Taxonomy" id="2728835"/>
    <lineage>
        <taxon>Bacteria</taxon>
        <taxon>Pseudomonadati</taxon>
        <taxon>Verrucomicrobiota</taxon>
        <taxon>Verrucomicrobiia</taxon>
        <taxon>Verrucomicrobiales</taxon>
        <taxon>Verrucomicrobiaceae</taxon>
        <taxon>Luteolibacter</taxon>
    </lineage>
</organism>
<dbReference type="AlphaFoldDB" id="A0A858RF14"/>
<comment type="subcellular location">
    <subcellularLocation>
        <location evidence="1">Secreted</location>
    </subcellularLocation>
</comment>
<dbReference type="EMBL" id="CP051774">
    <property type="protein sequence ID" value="QJE95315.1"/>
    <property type="molecule type" value="Genomic_DNA"/>
</dbReference>
<evidence type="ECO:0000256" key="4">
    <source>
        <dbReference type="SAM" id="SignalP"/>
    </source>
</evidence>
<feature type="domain" description="Carbohydrate-binding module family 96" evidence="5">
    <location>
        <begin position="18"/>
        <end position="188"/>
    </location>
</feature>
<dbReference type="RefSeq" id="WP_169453629.1">
    <property type="nucleotide sequence ID" value="NZ_CP051774.1"/>
</dbReference>
<reference evidence="6 7" key="1">
    <citation type="submission" date="2020-04" db="EMBL/GenBank/DDBJ databases">
        <title>Luteolibacter sp. G-1-1-1 isolated from soil.</title>
        <authorList>
            <person name="Dahal R.H."/>
        </authorList>
    </citation>
    <scope>NUCLEOTIDE SEQUENCE [LARGE SCALE GENOMIC DNA]</scope>
    <source>
        <strain evidence="6 7">G-1-1-1</strain>
    </source>
</reference>
<evidence type="ECO:0000259" key="5">
    <source>
        <dbReference type="Pfam" id="PF24517"/>
    </source>
</evidence>
<feature type="chain" id="PRO_5032513358" evidence="4">
    <location>
        <begin position="17"/>
        <end position="266"/>
    </location>
</feature>
<name>A0A858RF14_9BACT</name>
<keyword evidence="2" id="KW-0964">Secreted</keyword>
<dbReference type="Gene3D" id="2.60.120.970">
    <property type="match status" value="1"/>
</dbReference>